<evidence type="ECO:0000313" key="1">
    <source>
        <dbReference type="EMBL" id="OQR72830.1"/>
    </source>
</evidence>
<accession>A0A1V9XH26</accession>
<evidence type="ECO:0000313" key="2">
    <source>
        <dbReference type="Proteomes" id="UP000192247"/>
    </source>
</evidence>
<dbReference type="Proteomes" id="UP000192247">
    <property type="component" value="Unassembled WGS sequence"/>
</dbReference>
<sequence length="34" mass="3999">MHVNLLVMVMRVAYLVEQRRGYCVQMVTFSLCHA</sequence>
<reference evidence="1 2" key="1">
    <citation type="journal article" date="2017" name="Gigascience">
        <title>Draft genome of the honey bee ectoparasitic mite, Tropilaelaps mercedesae, is shaped by the parasitic life history.</title>
        <authorList>
            <person name="Dong X."/>
            <person name="Armstrong S.D."/>
            <person name="Xia D."/>
            <person name="Makepeace B.L."/>
            <person name="Darby A.C."/>
            <person name="Kadowaki T."/>
        </authorList>
    </citation>
    <scope>NUCLEOTIDE SEQUENCE [LARGE SCALE GENOMIC DNA]</scope>
    <source>
        <strain evidence="1">Wuxi-XJTLU</strain>
    </source>
</reference>
<dbReference type="EMBL" id="MNPL01010972">
    <property type="protein sequence ID" value="OQR72830.1"/>
    <property type="molecule type" value="Genomic_DNA"/>
</dbReference>
<name>A0A1V9XH26_9ACAR</name>
<protein>
    <submittedName>
        <fullName evidence="1">Uncharacterized protein</fullName>
    </submittedName>
</protein>
<dbReference type="InParanoid" id="A0A1V9XH26"/>
<organism evidence="1 2">
    <name type="scientific">Tropilaelaps mercedesae</name>
    <dbReference type="NCBI Taxonomy" id="418985"/>
    <lineage>
        <taxon>Eukaryota</taxon>
        <taxon>Metazoa</taxon>
        <taxon>Ecdysozoa</taxon>
        <taxon>Arthropoda</taxon>
        <taxon>Chelicerata</taxon>
        <taxon>Arachnida</taxon>
        <taxon>Acari</taxon>
        <taxon>Parasitiformes</taxon>
        <taxon>Mesostigmata</taxon>
        <taxon>Gamasina</taxon>
        <taxon>Dermanyssoidea</taxon>
        <taxon>Laelapidae</taxon>
        <taxon>Tropilaelaps</taxon>
    </lineage>
</organism>
<comment type="caution">
    <text evidence="1">The sequence shown here is derived from an EMBL/GenBank/DDBJ whole genome shotgun (WGS) entry which is preliminary data.</text>
</comment>
<dbReference type="AlphaFoldDB" id="A0A1V9XH26"/>
<gene>
    <name evidence="1" type="ORF">BIW11_03706</name>
</gene>
<keyword evidence="2" id="KW-1185">Reference proteome</keyword>
<proteinExistence type="predicted"/>